<dbReference type="PANTHER" id="PTHR37422:SF13">
    <property type="entry name" value="LIPOPOLYSACCHARIDE BIOSYNTHESIS PROTEIN PA4999-RELATED"/>
    <property type="match status" value="1"/>
</dbReference>
<feature type="transmembrane region" description="Helical" evidence="5">
    <location>
        <begin position="70"/>
        <end position="91"/>
    </location>
</feature>
<feature type="transmembrane region" description="Helical" evidence="5">
    <location>
        <begin position="103"/>
        <end position="122"/>
    </location>
</feature>
<feature type="transmembrane region" description="Helical" evidence="5">
    <location>
        <begin position="7"/>
        <end position="25"/>
    </location>
</feature>
<organism evidence="7 8">
    <name type="scientific">Candidatus Kerfeldbacteria bacterium CG08_land_8_20_14_0_20_40_16</name>
    <dbReference type="NCBI Taxonomy" id="2014244"/>
    <lineage>
        <taxon>Bacteria</taxon>
        <taxon>Candidatus Kerfeldiibacteriota</taxon>
    </lineage>
</organism>
<feature type="transmembrane region" description="Helical" evidence="5">
    <location>
        <begin position="172"/>
        <end position="190"/>
    </location>
</feature>
<evidence type="ECO:0000313" key="7">
    <source>
        <dbReference type="EMBL" id="PIS42306.1"/>
    </source>
</evidence>
<sequence length="421" mass="47858">MNPQKTIYSLLVLLIISLPLFLNVYSDSEFTFNKTSVSRLFILVAVAVSFYFYSSSYFDFKKCWRECKSYFILTIFYLIAISLSTIFSQSHSLSFFGSERQQGWLQFVLYLLLFSLVLLILRRKQVEQIIFWITGISLIVSLVGILECFNIRPVWFPVYDQGVASTLGHPSFLGAYLVMVIPLTFALLIISSRRFEKYFSALTLIMEFSALILTKTRAAWIAFVLFLLFALIMILVKQKKKFLLAITGIILLIASFLVILTGTVGQFINAQDGSGALRTIWWNQAIIAIKGKPILGYGLETQKDVLMPAYQPLQGVYSYFGLRVDRAHNEVLDQLLTTGIVGTAAFFLLVVCLFKDGICSFFQTRDKKKAAIILALLGGILAYFIQGMFSFSVTVLYVYFWLYAGLLVVILVKENDKKDKY</sequence>
<evidence type="ECO:0000256" key="5">
    <source>
        <dbReference type="SAM" id="Phobius"/>
    </source>
</evidence>
<dbReference type="Pfam" id="PF04932">
    <property type="entry name" value="Wzy_C"/>
    <property type="match status" value="1"/>
</dbReference>
<evidence type="ECO:0000313" key="8">
    <source>
        <dbReference type="Proteomes" id="UP000231542"/>
    </source>
</evidence>
<dbReference type="EMBL" id="PEXU01000049">
    <property type="protein sequence ID" value="PIS42306.1"/>
    <property type="molecule type" value="Genomic_DNA"/>
</dbReference>
<reference evidence="7 8" key="1">
    <citation type="submission" date="2017-09" db="EMBL/GenBank/DDBJ databases">
        <title>Depth-based differentiation of microbial function through sediment-hosted aquifers and enrichment of novel symbionts in the deep terrestrial subsurface.</title>
        <authorList>
            <person name="Probst A.J."/>
            <person name="Ladd B."/>
            <person name="Jarett J.K."/>
            <person name="Geller-Mcgrath D.E."/>
            <person name="Sieber C.M."/>
            <person name="Emerson J.B."/>
            <person name="Anantharaman K."/>
            <person name="Thomas B.C."/>
            <person name="Malmstrom R."/>
            <person name="Stieglmeier M."/>
            <person name="Klingl A."/>
            <person name="Woyke T."/>
            <person name="Ryan C.M."/>
            <person name="Banfield J.F."/>
        </authorList>
    </citation>
    <scope>NUCLEOTIDE SEQUENCE [LARGE SCALE GENOMIC DNA]</scope>
    <source>
        <strain evidence="7">CG08_land_8_20_14_0_20_40_16</strain>
    </source>
</reference>
<feature type="transmembrane region" description="Helical" evidence="5">
    <location>
        <begin position="395"/>
        <end position="412"/>
    </location>
</feature>
<keyword evidence="2 5" id="KW-0812">Transmembrane</keyword>
<evidence type="ECO:0000256" key="2">
    <source>
        <dbReference type="ARBA" id="ARBA00022692"/>
    </source>
</evidence>
<dbReference type="InterPro" id="IPR007016">
    <property type="entry name" value="O-antigen_ligase-rel_domated"/>
</dbReference>
<feature type="transmembrane region" description="Helical" evidence="5">
    <location>
        <begin position="370"/>
        <end position="389"/>
    </location>
</feature>
<evidence type="ECO:0000256" key="1">
    <source>
        <dbReference type="ARBA" id="ARBA00004141"/>
    </source>
</evidence>
<dbReference type="Proteomes" id="UP000231542">
    <property type="component" value="Unassembled WGS sequence"/>
</dbReference>
<feature type="transmembrane region" description="Helical" evidence="5">
    <location>
        <begin position="335"/>
        <end position="358"/>
    </location>
</feature>
<feature type="transmembrane region" description="Helical" evidence="5">
    <location>
        <begin position="197"/>
        <end position="213"/>
    </location>
</feature>
<dbReference type="AlphaFoldDB" id="A0A2H0YV58"/>
<feature type="transmembrane region" description="Helical" evidence="5">
    <location>
        <begin position="129"/>
        <end position="152"/>
    </location>
</feature>
<protein>
    <recommendedName>
        <fullName evidence="6">O-antigen ligase-related domain-containing protein</fullName>
    </recommendedName>
</protein>
<dbReference type="PANTHER" id="PTHR37422">
    <property type="entry name" value="TEICHURONIC ACID BIOSYNTHESIS PROTEIN TUAE"/>
    <property type="match status" value="1"/>
</dbReference>
<gene>
    <name evidence="7" type="ORF">COT24_04565</name>
</gene>
<comment type="subcellular location">
    <subcellularLocation>
        <location evidence="1">Membrane</location>
        <topology evidence="1">Multi-pass membrane protein</topology>
    </subcellularLocation>
</comment>
<feature type="transmembrane region" description="Helical" evidence="5">
    <location>
        <begin position="37"/>
        <end position="58"/>
    </location>
</feature>
<evidence type="ECO:0000259" key="6">
    <source>
        <dbReference type="Pfam" id="PF04932"/>
    </source>
</evidence>
<name>A0A2H0YV58_9BACT</name>
<proteinExistence type="predicted"/>
<keyword evidence="3 5" id="KW-1133">Transmembrane helix</keyword>
<feature type="transmembrane region" description="Helical" evidence="5">
    <location>
        <begin position="219"/>
        <end position="236"/>
    </location>
</feature>
<dbReference type="InterPro" id="IPR051533">
    <property type="entry name" value="WaaL-like"/>
</dbReference>
<keyword evidence="4 5" id="KW-0472">Membrane</keyword>
<comment type="caution">
    <text evidence="7">The sequence shown here is derived from an EMBL/GenBank/DDBJ whole genome shotgun (WGS) entry which is preliminary data.</text>
</comment>
<feature type="domain" description="O-antigen ligase-related" evidence="6">
    <location>
        <begin position="205"/>
        <end position="347"/>
    </location>
</feature>
<evidence type="ECO:0000256" key="3">
    <source>
        <dbReference type="ARBA" id="ARBA00022989"/>
    </source>
</evidence>
<evidence type="ECO:0000256" key="4">
    <source>
        <dbReference type="ARBA" id="ARBA00023136"/>
    </source>
</evidence>
<dbReference type="GO" id="GO:0016020">
    <property type="term" value="C:membrane"/>
    <property type="evidence" value="ECO:0007669"/>
    <property type="project" value="UniProtKB-SubCell"/>
</dbReference>
<accession>A0A2H0YV58</accession>
<feature type="transmembrane region" description="Helical" evidence="5">
    <location>
        <begin position="243"/>
        <end position="268"/>
    </location>
</feature>